<keyword evidence="3 9" id="KW-0812">Transmembrane</keyword>
<evidence type="ECO:0000313" key="11">
    <source>
        <dbReference type="EMBL" id="KMZ68035.1"/>
    </source>
</evidence>
<dbReference type="PANTHER" id="PTHR48007">
    <property type="entry name" value="LEUCINE-RICH REPEAT RECEPTOR-LIKE PROTEIN KINASE PXC1"/>
    <property type="match status" value="1"/>
</dbReference>
<dbReference type="PANTHER" id="PTHR48007:SF34">
    <property type="entry name" value="PROTEIN STRUBBELIG-RECEPTOR FAMILY 8 ISOFORM X1"/>
    <property type="match status" value="1"/>
</dbReference>
<feature type="transmembrane region" description="Helical" evidence="9">
    <location>
        <begin position="230"/>
        <end position="257"/>
    </location>
</feature>
<dbReference type="STRING" id="29655.A0A0K9PIG6"/>
<keyword evidence="12" id="KW-1185">Reference proteome</keyword>
<comment type="subcellular location">
    <subcellularLocation>
        <location evidence="1">Membrane</location>
    </subcellularLocation>
</comment>
<reference evidence="12" key="1">
    <citation type="journal article" date="2016" name="Nature">
        <title>The genome of the seagrass Zostera marina reveals angiosperm adaptation to the sea.</title>
        <authorList>
            <person name="Olsen J.L."/>
            <person name="Rouze P."/>
            <person name="Verhelst B."/>
            <person name="Lin Y.-C."/>
            <person name="Bayer T."/>
            <person name="Collen J."/>
            <person name="Dattolo E."/>
            <person name="De Paoli E."/>
            <person name="Dittami S."/>
            <person name="Maumus F."/>
            <person name="Michel G."/>
            <person name="Kersting A."/>
            <person name="Lauritano C."/>
            <person name="Lohaus R."/>
            <person name="Toepel M."/>
            <person name="Tonon T."/>
            <person name="Vanneste K."/>
            <person name="Amirebrahimi M."/>
            <person name="Brakel J."/>
            <person name="Bostroem C."/>
            <person name="Chovatia M."/>
            <person name="Grimwood J."/>
            <person name="Jenkins J.W."/>
            <person name="Jueterbock A."/>
            <person name="Mraz A."/>
            <person name="Stam W.T."/>
            <person name="Tice H."/>
            <person name="Bornberg-Bauer E."/>
            <person name="Green P.J."/>
            <person name="Pearson G.A."/>
            <person name="Procaccini G."/>
            <person name="Duarte C.M."/>
            <person name="Schmutz J."/>
            <person name="Reusch T.B.H."/>
            <person name="Van de Peer Y."/>
        </authorList>
    </citation>
    <scope>NUCLEOTIDE SEQUENCE [LARGE SCALE GENOMIC DNA]</scope>
    <source>
        <strain evidence="12">cv. Finnish</strain>
    </source>
</reference>
<name>A0A0K9PIG6_ZOSMR</name>
<keyword evidence="11" id="KW-0418">Kinase</keyword>
<dbReference type="OMA" id="CSRPRSE"/>
<dbReference type="InterPro" id="IPR001611">
    <property type="entry name" value="Leu-rich_rpt"/>
</dbReference>
<evidence type="ECO:0000256" key="3">
    <source>
        <dbReference type="ARBA" id="ARBA00022692"/>
    </source>
</evidence>
<proteinExistence type="predicted"/>
<evidence type="ECO:0000256" key="7">
    <source>
        <dbReference type="ARBA" id="ARBA00023136"/>
    </source>
</evidence>
<dbReference type="InterPro" id="IPR000719">
    <property type="entry name" value="Prot_kinase_dom"/>
</dbReference>
<keyword evidence="5" id="KW-0677">Repeat</keyword>
<dbReference type="GO" id="GO:0005524">
    <property type="term" value="F:ATP binding"/>
    <property type="evidence" value="ECO:0007669"/>
    <property type="project" value="InterPro"/>
</dbReference>
<dbReference type="InterPro" id="IPR013210">
    <property type="entry name" value="LRR_N_plant-typ"/>
</dbReference>
<evidence type="ECO:0000256" key="2">
    <source>
        <dbReference type="ARBA" id="ARBA00022614"/>
    </source>
</evidence>
<evidence type="ECO:0000256" key="8">
    <source>
        <dbReference type="ARBA" id="ARBA00023170"/>
    </source>
</evidence>
<dbReference type="FunFam" id="1.10.510.10:FF:000095">
    <property type="entry name" value="protein STRUBBELIG-RECEPTOR FAMILY 8"/>
    <property type="match status" value="1"/>
</dbReference>
<evidence type="ECO:0000256" key="1">
    <source>
        <dbReference type="ARBA" id="ARBA00004370"/>
    </source>
</evidence>
<dbReference type="GO" id="GO:0007165">
    <property type="term" value="P:signal transduction"/>
    <property type="evidence" value="ECO:0000318"/>
    <property type="project" value="GO_Central"/>
</dbReference>
<dbReference type="SUPFAM" id="SSF56112">
    <property type="entry name" value="Protein kinase-like (PK-like)"/>
    <property type="match status" value="1"/>
</dbReference>
<dbReference type="FunFam" id="3.80.10.10:FF:000062">
    <property type="entry name" value="protein STRUBBELIG-RECEPTOR FAMILY 3"/>
    <property type="match status" value="1"/>
</dbReference>
<dbReference type="SUPFAM" id="SSF52058">
    <property type="entry name" value="L domain-like"/>
    <property type="match status" value="1"/>
</dbReference>
<keyword evidence="4" id="KW-0732">Signal</keyword>
<dbReference type="Pfam" id="PF07714">
    <property type="entry name" value="PK_Tyr_Ser-Thr"/>
    <property type="match status" value="1"/>
</dbReference>
<evidence type="ECO:0000256" key="6">
    <source>
        <dbReference type="ARBA" id="ARBA00022989"/>
    </source>
</evidence>
<dbReference type="InterPro" id="IPR011009">
    <property type="entry name" value="Kinase-like_dom_sf"/>
</dbReference>
<dbReference type="Proteomes" id="UP000036987">
    <property type="component" value="Unassembled WGS sequence"/>
</dbReference>
<dbReference type="PROSITE" id="PS50011">
    <property type="entry name" value="PROTEIN_KINASE_DOM"/>
    <property type="match status" value="1"/>
</dbReference>
<dbReference type="Gene3D" id="3.80.10.10">
    <property type="entry name" value="Ribonuclease Inhibitor"/>
    <property type="match status" value="1"/>
</dbReference>
<evidence type="ECO:0000256" key="4">
    <source>
        <dbReference type="ARBA" id="ARBA00022729"/>
    </source>
</evidence>
<accession>A0A0K9PIG6</accession>
<keyword evidence="7 9" id="KW-0472">Membrane</keyword>
<keyword evidence="6 9" id="KW-1133">Transmembrane helix</keyword>
<evidence type="ECO:0000256" key="5">
    <source>
        <dbReference type="ARBA" id="ARBA00022737"/>
    </source>
</evidence>
<dbReference type="FunFam" id="3.30.200.20:FF:000125">
    <property type="entry name" value="Protein STRUBBELIG-RECEPTOR FAMILY 8"/>
    <property type="match status" value="1"/>
</dbReference>
<dbReference type="Gene3D" id="1.10.510.10">
    <property type="entry name" value="Transferase(Phosphotransferase) domain 1"/>
    <property type="match status" value="1"/>
</dbReference>
<feature type="transmembrane region" description="Helical" evidence="9">
    <location>
        <begin position="12"/>
        <end position="33"/>
    </location>
</feature>
<feature type="domain" description="Protein kinase" evidence="10">
    <location>
        <begin position="321"/>
        <end position="603"/>
    </location>
</feature>
<evidence type="ECO:0000259" key="10">
    <source>
        <dbReference type="PROSITE" id="PS50011"/>
    </source>
</evidence>
<dbReference type="Gene3D" id="3.30.200.20">
    <property type="entry name" value="Phosphorylase Kinase, domain 1"/>
    <property type="match status" value="1"/>
</dbReference>
<dbReference type="InterPro" id="IPR046959">
    <property type="entry name" value="PRK1-6/SRF4-like"/>
</dbReference>
<keyword evidence="8" id="KW-0675">Receptor</keyword>
<organism evidence="11 12">
    <name type="scientific">Zostera marina</name>
    <name type="common">Eelgrass</name>
    <dbReference type="NCBI Taxonomy" id="29655"/>
    <lineage>
        <taxon>Eukaryota</taxon>
        <taxon>Viridiplantae</taxon>
        <taxon>Streptophyta</taxon>
        <taxon>Embryophyta</taxon>
        <taxon>Tracheophyta</taxon>
        <taxon>Spermatophyta</taxon>
        <taxon>Magnoliopsida</taxon>
        <taxon>Liliopsida</taxon>
        <taxon>Zosteraceae</taxon>
        <taxon>Zostera</taxon>
    </lineage>
</organism>
<evidence type="ECO:0000256" key="9">
    <source>
        <dbReference type="SAM" id="Phobius"/>
    </source>
</evidence>
<protein>
    <submittedName>
        <fullName evidence="11">Kinase</fullName>
    </submittedName>
</protein>
<dbReference type="InterPro" id="IPR001245">
    <property type="entry name" value="Ser-Thr/Tyr_kinase_cat_dom"/>
</dbReference>
<comment type="caution">
    <text evidence="11">The sequence shown here is derived from an EMBL/GenBank/DDBJ whole genome shotgun (WGS) entry which is preliminary data.</text>
</comment>
<sequence length="623" mass="69499">MWRRWQEKQKQKLVLHLFFCVLILFIFSGFLILPVVGYTELHDVYALNAMYSSLNKDPRLTGWRDSGGDPCVEAWLGIICSGTRVTEINLPGLGLTGNLEGFYLERMISLTTLDFSNNNIGPNKALPYSFPPNLLHLRISNNQLRGELDDLFGNFYSLSTIHLQNNQFTGTVDVLSNLPFDDLNIANNQFTGEIPEQFKTIQSLQVDGNSWDRIESESVPENSKRVKSDLGIGALIGIVIVALSIVSLAAAVMIFTVKNRDVSTPKKVRDTTKRPSSSSFPQVVSNRKISISSFADSNLQVTERTPILYTLSDLQVATRSFDEENFLGDGCIGGVYRAEFEVDGSMTMVVKNVNSSVLSNETSGDFMEVVKNISMFRNPNVSELVGYCSEHGQHLLVYDFHRNGSLYDLLYLSRSDDETKPVLTWETRMEITLGTAKAFEYLHELCSPSVMHRNVKSSNILLDEDLNPLLGDCGLADLVTNVKDQTLAEHVGSGYCAPEVSESGYYTVKSDVFSFGVVMLELLTGRKPFDCSRPRSEQSLVRWATPQLHDFDALDKMVDPSLKGIYSPKSLSRFADAIALCVQKEPEFRPPMSDVVQTLSRLIQQANGSKRKMACVVDADDMV</sequence>
<evidence type="ECO:0000313" key="12">
    <source>
        <dbReference type="Proteomes" id="UP000036987"/>
    </source>
</evidence>
<keyword evidence="11" id="KW-0808">Transferase</keyword>
<dbReference type="GO" id="GO:0005886">
    <property type="term" value="C:plasma membrane"/>
    <property type="evidence" value="ECO:0000318"/>
    <property type="project" value="GO_Central"/>
</dbReference>
<dbReference type="Pfam" id="PF00560">
    <property type="entry name" value="LRR_1"/>
    <property type="match status" value="3"/>
</dbReference>
<dbReference type="GO" id="GO:0004672">
    <property type="term" value="F:protein kinase activity"/>
    <property type="evidence" value="ECO:0000318"/>
    <property type="project" value="GO_Central"/>
</dbReference>
<gene>
    <name evidence="11" type="ORF">ZOSMA_24G00560</name>
</gene>
<dbReference type="EMBL" id="LFYR01000864">
    <property type="protein sequence ID" value="KMZ68035.1"/>
    <property type="molecule type" value="Genomic_DNA"/>
</dbReference>
<keyword evidence="2" id="KW-0433">Leucine-rich repeat</keyword>
<dbReference type="Pfam" id="PF08263">
    <property type="entry name" value="LRRNT_2"/>
    <property type="match status" value="1"/>
</dbReference>
<dbReference type="AlphaFoldDB" id="A0A0K9PIG6"/>
<dbReference type="InterPro" id="IPR032675">
    <property type="entry name" value="LRR_dom_sf"/>
</dbReference>